<dbReference type="Gene3D" id="3.30.420.40">
    <property type="match status" value="2"/>
</dbReference>
<feature type="domain" description="SHS2" evidence="1">
    <location>
        <begin position="4"/>
        <end position="172"/>
    </location>
</feature>
<proteinExistence type="predicted"/>
<dbReference type="Gene3D" id="3.30.1490.300">
    <property type="match status" value="1"/>
</dbReference>
<dbReference type="PANTHER" id="PTHR32432:SF3">
    <property type="entry name" value="ETHANOLAMINE UTILIZATION PROTEIN EUTJ"/>
    <property type="match status" value="1"/>
</dbReference>
<evidence type="ECO:0000313" key="3">
    <source>
        <dbReference type="Proteomes" id="UP000264006"/>
    </source>
</evidence>
<dbReference type="KEGG" id="euz:DVS28_a1770"/>
<evidence type="ECO:0000313" key="2">
    <source>
        <dbReference type="EMBL" id="AXV06461.1"/>
    </source>
</evidence>
<dbReference type="EMBL" id="CP031165">
    <property type="protein sequence ID" value="AXV06461.1"/>
    <property type="molecule type" value="Genomic_DNA"/>
</dbReference>
<dbReference type="PANTHER" id="PTHR32432">
    <property type="entry name" value="CELL DIVISION PROTEIN FTSA-RELATED"/>
    <property type="match status" value="1"/>
</dbReference>
<protein>
    <submittedName>
        <fullName evidence="2">Type IV pilus biogenesis protein PilM</fullName>
    </submittedName>
</protein>
<sequence>MASAIGLDIGSSAVRAVQLTGGKGGHTLDRLGQVMLPPGAVRDGEIVDPDAVVEALQILMSRYKFKGKKVALGVANQQVVVRQVDLPSLPEAQLRESLPFQVQDYIPIPVDQALLDFEILEEYANPDGTAMSRLLLVAAAREMVDELLAVMKKAKLEPVLLDLDAFALLRALADEPAPVEEGQPRTVTTGELIVNVGSTVTNIVVHSGGIPRFVRILLMGGNSVTESLQNSFGVSWEQAEAMKSAGHAPGSPEGSMISERAQRFIDEVRGSLDYYRAQGDSVQVERVILSGGGAELPNLAERLAEAVRLPVDRGHPMQSLQIGKVDLEPAQLAEAEPFLAVAVGLAMGALE</sequence>
<dbReference type="InterPro" id="IPR043129">
    <property type="entry name" value="ATPase_NBD"/>
</dbReference>
<dbReference type="InterPro" id="IPR003494">
    <property type="entry name" value="SHS2_FtsA"/>
</dbReference>
<dbReference type="CDD" id="cd24049">
    <property type="entry name" value="ASKHA_NBD_PilM"/>
    <property type="match status" value="1"/>
</dbReference>
<dbReference type="InterPro" id="IPR050696">
    <property type="entry name" value="FtsA/MreB"/>
</dbReference>
<dbReference type="SUPFAM" id="SSF53067">
    <property type="entry name" value="Actin-like ATPase domain"/>
    <property type="match status" value="2"/>
</dbReference>
<reference evidence="2 3" key="1">
    <citation type="submission" date="2018-09" db="EMBL/GenBank/DDBJ databases">
        <title>Complete genome sequence of Euzebya sp. DY32-46 isolated from seawater of Pacific Ocean.</title>
        <authorList>
            <person name="Xu L."/>
            <person name="Wu Y.-H."/>
            <person name="Xu X.-W."/>
        </authorList>
    </citation>
    <scope>NUCLEOTIDE SEQUENCE [LARGE SCALE GENOMIC DNA]</scope>
    <source>
        <strain evidence="2 3">DY32-46</strain>
    </source>
</reference>
<dbReference type="GO" id="GO:0051301">
    <property type="term" value="P:cell division"/>
    <property type="evidence" value="ECO:0007669"/>
    <property type="project" value="InterPro"/>
</dbReference>
<dbReference type="RefSeq" id="WP_114591111.1">
    <property type="nucleotide sequence ID" value="NZ_CAXIBR010000012.1"/>
</dbReference>
<accession>A0A346XW64</accession>
<dbReference type="Pfam" id="PF11104">
    <property type="entry name" value="PilM_2"/>
    <property type="match status" value="1"/>
</dbReference>
<organism evidence="2 3">
    <name type="scientific">Euzebya pacifica</name>
    <dbReference type="NCBI Taxonomy" id="1608957"/>
    <lineage>
        <taxon>Bacteria</taxon>
        <taxon>Bacillati</taxon>
        <taxon>Actinomycetota</taxon>
        <taxon>Nitriliruptoria</taxon>
        <taxon>Euzebyales</taxon>
    </lineage>
</organism>
<dbReference type="PIRSF" id="PIRSF019169">
    <property type="entry name" value="PilM"/>
    <property type="match status" value="1"/>
</dbReference>
<keyword evidence="3" id="KW-1185">Reference proteome</keyword>
<dbReference type="SMART" id="SM00842">
    <property type="entry name" value="FtsA"/>
    <property type="match status" value="1"/>
</dbReference>
<dbReference type="InterPro" id="IPR005883">
    <property type="entry name" value="PilM"/>
</dbReference>
<dbReference type="AlphaFoldDB" id="A0A346XW64"/>
<gene>
    <name evidence="2" type="ORF">DVS28_a1770</name>
</gene>
<dbReference type="Proteomes" id="UP000264006">
    <property type="component" value="Chromosome"/>
</dbReference>
<dbReference type="NCBIfam" id="TIGR01175">
    <property type="entry name" value="pilM"/>
    <property type="match status" value="1"/>
</dbReference>
<dbReference type="OrthoDB" id="1926201at2"/>
<name>A0A346XW64_9ACTN</name>
<evidence type="ECO:0000259" key="1">
    <source>
        <dbReference type="SMART" id="SM00842"/>
    </source>
</evidence>